<evidence type="ECO:0000313" key="1">
    <source>
        <dbReference type="EMBL" id="KAJ1167237.1"/>
    </source>
</evidence>
<dbReference type="EMBL" id="JANPWB010000008">
    <property type="protein sequence ID" value="KAJ1167237.1"/>
    <property type="molecule type" value="Genomic_DNA"/>
</dbReference>
<dbReference type="Proteomes" id="UP001066276">
    <property type="component" value="Chromosome 4_2"/>
</dbReference>
<evidence type="ECO:0000313" key="2">
    <source>
        <dbReference type="Proteomes" id="UP001066276"/>
    </source>
</evidence>
<organism evidence="1 2">
    <name type="scientific">Pleurodeles waltl</name>
    <name type="common">Iberian ribbed newt</name>
    <dbReference type="NCBI Taxonomy" id="8319"/>
    <lineage>
        <taxon>Eukaryota</taxon>
        <taxon>Metazoa</taxon>
        <taxon>Chordata</taxon>
        <taxon>Craniata</taxon>
        <taxon>Vertebrata</taxon>
        <taxon>Euteleostomi</taxon>
        <taxon>Amphibia</taxon>
        <taxon>Batrachia</taxon>
        <taxon>Caudata</taxon>
        <taxon>Salamandroidea</taxon>
        <taxon>Salamandridae</taxon>
        <taxon>Pleurodelinae</taxon>
        <taxon>Pleurodeles</taxon>
    </lineage>
</organism>
<accession>A0AAV7STG7</accession>
<name>A0AAV7STG7_PLEWA</name>
<dbReference type="AlphaFoldDB" id="A0AAV7STG7"/>
<comment type="caution">
    <text evidence="1">The sequence shown here is derived from an EMBL/GenBank/DDBJ whole genome shotgun (WGS) entry which is preliminary data.</text>
</comment>
<reference evidence="1" key="1">
    <citation type="journal article" date="2022" name="bioRxiv">
        <title>Sequencing and chromosome-scale assembly of the giantPleurodeles waltlgenome.</title>
        <authorList>
            <person name="Brown T."/>
            <person name="Elewa A."/>
            <person name="Iarovenko S."/>
            <person name="Subramanian E."/>
            <person name="Araus A.J."/>
            <person name="Petzold A."/>
            <person name="Susuki M."/>
            <person name="Suzuki K.-i.T."/>
            <person name="Hayashi T."/>
            <person name="Toyoda A."/>
            <person name="Oliveira C."/>
            <person name="Osipova E."/>
            <person name="Leigh N.D."/>
            <person name="Simon A."/>
            <person name="Yun M.H."/>
        </authorList>
    </citation>
    <scope>NUCLEOTIDE SEQUENCE</scope>
    <source>
        <strain evidence="1">20211129_DDA</strain>
        <tissue evidence="1">Liver</tissue>
    </source>
</reference>
<protein>
    <submittedName>
        <fullName evidence="1">Uncharacterized protein</fullName>
    </submittedName>
</protein>
<keyword evidence="2" id="KW-1185">Reference proteome</keyword>
<proteinExistence type="predicted"/>
<gene>
    <name evidence="1" type="ORF">NDU88_007630</name>
</gene>
<sequence length="119" mass="14456">MRNKSSSVFQTYRNIIELKVTEIFRNASYSCVSCTLVELHHDITNVFPCSLYRYKYCKQHINSLADHSCHINSWNYRPCNNWHCHNWLCYDQHCNNWHCDNRRCYNCHNRHCCNQQHPS</sequence>